<dbReference type="KEGG" id="pth:PTH_2175"/>
<evidence type="ECO:0000313" key="2">
    <source>
        <dbReference type="EMBL" id="BAF60356.1"/>
    </source>
</evidence>
<dbReference type="STRING" id="370438.PTH_2175"/>
<accession>A5D092</accession>
<dbReference type="EMBL" id="AP009389">
    <property type="protein sequence ID" value="BAF60356.1"/>
    <property type="molecule type" value="Genomic_DNA"/>
</dbReference>
<sequence length="104" mass="12055">MAGMYNLIIHENGKVLQFFKGLWDAEVDGNTVRHRYGEVKNIKKDFVLVSDAEVYEAAAGQDIDPRWLTKDEKQNIKTKEIKLEDRLKAIENRLAKIEQKLPRA</sequence>
<gene>
    <name evidence="2" type="ordered locus">PTH_2175</name>
</gene>
<protein>
    <submittedName>
        <fullName evidence="2">Uncharacterized protein</fullName>
    </submittedName>
</protein>
<dbReference type="HOGENOM" id="CLU_2247468_0_0_9"/>
<proteinExistence type="predicted"/>
<keyword evidence="3" id="KW-1185">Reference proteome</keyword>
<keyword evidence="1" id="KW-0175">Coiled coil</keyword>
<evidence type="ECO:0000313" key="3">
    <source>
        <dbReference type="Proteomes" id="UP000006556"/>
    </source>
</evidence>
<organism evidence="2 3">
    <name type="scientific">Pelotomaculum thermopropionicum (strain DSM 13744 / JCM 10971 / SI)</name>
    <dbReference type="NCBI Taxonomy" id="370438"/>
    <lineage>
        <taxon>Bacteria</taxon>
        <taxon>Bacillati</taxon>
        <taxon>Bacillota</taxon>
        <taxon>Clostridia</taxon>
        <taxon>Eubacteriales</taxon>
        <taxon>Desulfotomaculaceae</taxon>
        <taxon>Pelotomaculum</taxon>
    </lineage>
</organism>
<feature type="coiled-coil region" evidence="1">
    <location>
        <begin position="73"/>
        <end position="100"/>
    </location>
</feature>
<dbReference type="Proteomes" id="UP000006556">
    <property type="component" value="Chromosome"/>
</dbReference>
<dbReference type="AlphaFoldDB" id="A5D092"/>
<evidence type="ECO:0000256" key="1">
    <source>
        <dbReference type="SAM" id="Coils"/>
    </source>
</evidence>
<reference evidence="3" key="1">
    <citation type="journal article" date="2008" name="Genome Res.">
        <title>The genome of Pelotomaculum thermopropionicum reveals niche-associated evolution in anaerobic microbiota.</title>
        <authorList>
            <person name="Kosaka T."/>
            <person name="Kato S."/>
            <person name="Shimoyama T."/>
            <person name="Ishii S."/>
            <person name="Abe T."/>
            <person name="Watanabe K."/>
        </authorList>
    </citation>
    <scope>NUCLEOTIDE SEQUENCE [LARGE SCALE GENOMIC DNA]</scope>
    <source>
        <strain evidence="3">DSM 13744 / JCM 10971 / SI</strain>
    </source>
</reference>
<name>A5D092_PELTS</name>